<organism evidence="3">
    <name type="scientific">hydrocarbon metagenome</name>
    <dbReference type="NCBI Taxonomy" id="938273"/>
    <lineage>
        <taxon>unclassified sequences</taxon>
        <taxon>metagenomes</taxon>
        <taxon>ecological metagenomes</taxon>
    </lineage>
</organism>
<comment type="caution">
    <text evidence="3">The sequence shown here is derived from an EMBL/GenBank/DDBJ whole genome shotgun (WGS) entry which is preliminary data.</text>
</comment>
<keyword evidence="1" id="KW-0472">Membrane</keyword>
<accession>A0A0W8E1S7</accession>
<dbReference type="InterPro" id="IPR025517">
    <property type="entry name" value="DUF4405"/>
</dbReference>
<proteinExistence type="predicted"/>
<dbReference type="Pfam" id="PF14358">
    <property type="entry name" value="DUF4405"/>
    <property type="match status" value="1"/>
</dbReference>
<feature type="domain" description="Flavinylation-associated cytochrome" evidence="2">
    <location>
        <begin position="19"/>
        <end position="82"/>
    </location>
</feature>
<reference evidence="3" key="1">
    <citation type="journal article" date="2015" name="Proc. Natl. Acad. Sci. U.S.A.">
        <title>Networks of energetic and metabolic interactions define dynamics in microbial communities.</title>
        <authorList>
            <person name="Embree M."/>
            <person name="Liu J.K."/>
            <person name="Al-Bassam M.M."/>
            <person name="Zengler K."/>
        </authorList>
    </citation>
    <scope>NUCLEOTIDE SEQUENCE</scope>
</reference>
<keyword evidence="1" id="KW-0812">Transmembrane</keyword>
<feature type="transmembrane region" description="Helical" evidence="1">
    <location>
        <begin position="59"/>
        <end position="80"/>
    </location>
</feature>
<evidence type="ECO:0000256" key="1">
    <source>
        <dbReference type="SAM" id="Phobius"/>
    </source>
</evidence>
<dbReference type="EMBL" id="LNQE01001920">
    <property type="protein sequence ID" value="KUG02385.1"/>
    <property type="molecule type" value="Genomic_DNA"/>
</dbReference>
<keyword evidence="1" id="KW-1133">Transmembrane helix</keyword>
<feature type="transmembrane region" description="Helical" evidence="1">
    <location>
        <begin position="232"/>
        <end position="257"/>
    </location>
</feature>
<feature type="transmembrane region" description="Helical" evidence="1">
    <location>
        <begin position="101"/>
        <end position="122"/>
    </location>
</feature>
<feature type="transmembrane region" description="Helical" evidence="1">
    <location>
        <begin position="12"/>
        <end position="32"/>
    </location>
</feature>
<dbReference type="AlphaFoldDB" id="A0A0W8E1S7"/>
<name>A0A0W8E1S7_9ZZZZ</name>
<sequence>MKYQRLNYSILISQINTYLFIILVIAGIILILSGKGLKALGVQIQTLSSPFAGLSSDQWLNIHIIIGVCFLISSILHVAVHYKAFLAYLRGTSRVRIMRKLITILTAALFISAAVPGLVLFFDDSEKRGGQLGEASSSYKWSSASKNSFAAVQGWGRQSLKKQSEAGKLDGSGEGWGHKDGQGERKNYALWHTLSGLLLLLAGGWHFYYNWKVFKAYFTAKSEGKRKFWKELLISAGMVVLVIIGVLVDFPLFVWLLSI</sequence>
<evidence type="ECO:0000259" key="2">
    <source>
        <dbReference type="Pfam" id="PF14358"/>
    </source>
</evidence>
<evidence type="ECO:0000313" key="3">
    <source>
        <dbReference type="EMBL" id="KUG02385.1"/>
    </source>
</evidence>
<gene>
    <name evidence="3" type="ORF">ASZ90_020207</name>
</gene>
<protein>
    <recommendedName>
        <fullName evidence="2">Flavinylation-associated cytochrome domain-containing protein</fullName>
    </recommendedName>
</protein>
<feature type="transmembrane region" description="Helical" evidence="1">
    <location>
        <begin position="189"/>
        <end position="211"/>
    </location>
</feature>